<dbReference type="SMART" id="SM00829">
    <property type="entry name" value="PKS_ER"/>
    <property type="match status" value="1"/>
</dbReference>
<gene>
    <name evidence="4" type="ORF">BKA55DRAFT_543488</name>
</gene>
<dbReference type="GO" id="GO:0016651">
    <property type="term" value="F:oxidoreductase activity, acting on NAD(P)H"/>
    <property type="evidence" value="ECO:0007669"/>
    <property type="project" value="InterPro"/>
</dbReference>
<evidence type="ECO:0000256" key="2">
    <source>
        <dbReference type="ARBA" id="ARBA00023002"/>
    </source>
</evidence>
<name>A0A9P9GDM0_FUSRE</name>
<proteinExistence type="inferred from homology"/>
<dbReference type="AlphaFoldDB" id="A0A9P9GDM0"/>
<dbReference type="InterPro" id="IPR036291">
    <property type="entry name" value="NAD(P)-bd_dom_sf"/>
</dbReference>
<dbReference type="RefSeq" id="XP_046044973.1">
    <property type="nucleotide sequence ID" value="XM_046190605.1"/>
</dbReference>
<accession>A0A9P9GDM0</accession>
<dbReference type="Pfam" id="PF08240">
    <property type="entry name" value="ADH_N"/>
    <property type="match status" value="1"/>
</dbReference>
<dbReference type="PANTHER" id="PTHR45348:SF7">
    <property type="entry name" value="ZINC BINDING OXIDOREDUCTASE, PUTATIVE-RELATED"/>
    <property type="match status" value="1"/>
</dbReference>
<comment type="similarity">
    <text evidence="1">Belongs to the zinc-containing alcohol dehydrogenase family.</text>
</comment>
<evidence type="ECO:0000313" key="5">
    <source>
        <dbReference type="Proteomes" id="UP000720189"/>
    </source>
</evidence>
<evidence type="ECO:0000256" key="1">
    <source>
        <dbReference type="ARBA" id="ARBA00008072"/>
    </source>
</evidence>
<evidence type="ECO:0000259" key="3">
    <source>
        <dbReference type="SMART" id="SM00829"/>
    </source>
</evidence>
<reference evidence="4" key="1">
    <citation type="journal article" date="2021" name="Nat. Commun.">
        <title>Genetic determinants of endophytism in the Arabidopsis root mycobiome.</title>
        <authorList>
            <person name="Mesny F."/>
            <person name="Miyauchi S."/>
            <person name="Thiergart T."/>
            <person name="Pickel B."/>
            <person name="Atanasova L."/>
            <person name="Karlsson M."/>
            <person name="Huettel B."/>
            <person name="Barry K.W."/>
            <person name="Haridas S."/>
            <person name="Chen C."/>
            <person name="Bauer D."/>
            <person name="Andreopoulos W."/>
            <person name="Pangilinan J."/>
            <person name="LaButti K."/>
            <person name="Riley R."/>
            <person name="Lipzen A."/>
            <person name="Clum A."/>
            <person name="Drula E."/>
            <person name="Henrissat B."/>
            <person name="Kohler A."/>
            <person name="Grigoriev I.V."/>
            <person name="Martin F.M."/>
            <person name="Hacquard S."/>
        </authorList>
    </citation>
    <scope>NUCLEOTIDE SEQUENCE</scope>
    <source>
        <strain evidence="4">MPI-CAGE-AT-0023</strain>
    </source>
</reference>
<organism evidence="4 5">
    <name type="scientific">Fusarium redolens</name>
    <dbReference type="NCBI Taxonomy" id="48865"/>
    <lineage>
        <taxon>Eukaryota</taxon>
        <taxon>Fungi</taxon>
        <taxon>Dikarya</taxon>
        <taxon>Ascomycota</taxon>
        <taxon>Pezizomycotina</taxon>
        <taxon>Sordariomycetes</taxon>
        <taxon>Hypocreomycetidae</taxon>
        <taxon>Hypocreales</taxon>
        <taxon>Nectriaceae</taxon>
        <taxon>Fusarium</taxon>
        <taxon>Fusarium redolens species complex</taxon>
    </lineage>
</organism>
<keyword evidence="5" id="KW-1185">Reference proteome</keyword>
<dbReference type="InterPro" id="IPR013154">
    <property type="entry name" value="ADH-like_N"/>
</dbReference>
<dbReference type="InterPro" id="IPR011032">
    <property type="entry name" value="GroES-like_sf"/>
</dbReference>
<dbReference type="InterPro" id="IPR047122">
    <property type="entry name" value="Trans-enoyl_RdTase-like"/>
</dbReference>
<dbReference type="SUPFAM" id="SSF50129">
    <property type="entry name" value="GroES-like"/>
    <property type="match status" value="1"/>
</dbReference>
<protein>
    <submittedName>
        <fullName evidence="4">Chaperonin 10-like protein</fullName>
    </submittedName>
</protein>
<feature type="domain" description="Enoyl reductase (ER)" evidence="3">
    <location>
        <begin position="14"/>
        <end position="282"/>
    </location>
</feature>
<dbReference type="EMBL" id="JAGMUX010000016">
    <property type="protein sequence ID" value="KAH7236843.1"/>
    <property type="molecule type" value="Genomic_DNA"/>
</dbReference>
<dbReference type="OrthoDB" id="10257049at2759"/>
<evidence type="ECO:0000313" key="4">
    <source>
        <dbReference type="EMBL" id="KAH7236843.1"/>
    </source>
</evidence>
<dbReference type="Gene3D" id="3.40.50.720">
    <property type="entry name" value="NAD(P)-binding Rossmann-like Domain"/>
    <property type="match status" value="1"/>
</dbReference>
<dbReference type="Proteomes" id="UP000720189">
    <property type="component" value="Unassembled WGS sequence"/>
</dbReference>
<comment type="caution">
    <text evidence="4">The sequence shown here is derived from an EMBL/GenBank/DDBJ whole genome shotgun (WGS) entry which is preliminary data.</text>
</comment>
<dbReference type="SUPFAM" id="SSF51735">
    <property type="entry name" value="NAD(P)-binding Rossmann-fold domains"/>
    <property type="match status" value="1"/>
</dbReference>
<dbReference type="Gene3D" id="3.90.180.10">
    <property type="entry name" value="Medium-chain alcohol dehydrogenases, catalytic domain"/>
    <property type="match status" value="1"/>
</dbReference>
<dbReference type="PANTHER" id="PTHR45348">
    <property type="entry name" value="HYPOTHETICAL OXIDOREDUCTASE (EUROFUNG)"/>
    <property type="match status" value="1"/>
</dbReference>
<dbReference type="CDD" id="cd08249">
    <property type="entry name" value="enoyl_reductase_like"/>
    <property type="match status" value="1"/>
</dbReference>
<dbReference type="InterPro" id="IPR020843">
    <property type="entry name" value="ER"/>
</dbReference>
<dbReference type="GeneID" id="70220559"/>
<sequence length="360" mass="38789">MGSKPPTSRALYVDENRKIVVRDVPFPEPQDGELLIKVLYSGTNPADTKIIDALGLKDYIVGADFCGEVLESETLASTPFKEGDIVSGLLPAGQKLPLRWGAHQGFMTVVADWVYKVPDNLPHQAAAGLPTVGLTASCSVFVYLGLPLPPSVAKGTPDEGVPAPEGTLVIWGGATSVGMAAIQFARAARVPSIIAIASTKRHEFLTKLGANQCFDYNDADVIEKVKSALQSTNGTIWGLDALGSAESQALLKKAVPKQDKTVLASVLLGGDPDYEAVMGARHFDIEFEFPGGQKVVWPKDMAAADRHWRGFRWAVENYGAEYVPTPVRVFEGSGEDAIKELYNLKNMNTFGKLVLKHPLK</sequence>
<keyword evidence="2" id="KW-0560">Oxidoreductase</keyword>